<evidence type="ECO:0000256" key="12">
    <source>
        <dbReference type="ARBA" id="ARBA00023163"/>
    </source>
</evidence>
<dbReference type="Pfam" id="PF02954">
    <property type="entry name" value="HTH_8"/>
    <property type="match status" value="1"/>
</dbReference>
<keyword evidence="6" id="KW-0547">Nucleotide-binding</keyword>
<comment type="caution">
    <text evidence="19">The sequence shown here is derived from an EMBL/GenBank/DDBJ whole genome shotgun (WGS) entry which is preliminary data.</text>
</comment>
<dbReference type="PROSITE" id="PS50110">
    <property type="entry name" value="RESPONSE_REGULATORY"/>
    <property type="match status" value="1"/>
</dbReference>
<evidence type="ECO:0000313" key="19">
    <source>
        <dbReference type="EMBL" id="MBK1702991.1"/>
    </source>
</evidence>
<feature type="modified residue" description="4-aspartylphosphate" evidence="16">
    <location>
        <position position="56"/>
    </location>
</feature>
<keyword evidence="7" id="KW-0067">ATP-binding</keyword>
<dbReference type="PROSITE" id="PS50045">
    <property type="entry name" value="SIGMA54_INTERACT_4"/>
    <property type="match status" value="1"/>
</dbReference>
<dbReference type="AlphaFoldDB" id="A0AAJ0U088"/>
<dbReference type="SUPFAM" id="SSF52540">
    <property type="entry name" value="P-loop containing nucleoside triphosphate hydrolases"/>
    <property type="match status" value="1"/>
</dbReference>
<dbReference type="SUPFAM" id="SSF52172">
    <property type="entry name" value="CheY-like"/>
    <property type="match status" value="1"/>
</dbReference>
<keyword evidence="20" id="KW-1185">Reference proteome</keyword>
<keyword evidence="4" id="KW-0678">Repressor</keyword>
<name>A0AAJ0U088_9GAMM</name>
<sequence length="471" mass="51062">MRRSMSRVLIADDEPGICSAFAAMLARDGHEALIAANGAEAVTRVTRETLDAVFLDVRMPGMDGLEALARIRDLQPQLPVIVMTAFGTVETALTAVRNGAFDYLGKPLELDQVRAVLERALRAGAADASVSEQAATGEATDDELVGRGPAMQSLFKRIAVLTDTAMTVLILGESGVGKELVARTLHRLGRHREAPFVAVNCAAIPEALLESELFGHARGAFSGAVETRAGRLEAAGAGTLLLDEVGELPPVLQGKLLRVLQERQFEPVGEHRPRALKARVLAATNRDLALEVEAGRFRDDLYHRLNAISLRVPPLRERPEDIPVLAERILARIAADLGRRPLYLEPDALAMLTAHPWPGNVRELQHLLSRSALLARGPSLGATDLLLDNDERSAGGVVDPFSRLEQSVRAALASLLAAPQPPEDPFHRIVRRVERELIDAALQRCNGSQVGASQLLGLHRTTLRKRLQDHD</sequence>
<dbReference type="SUPFAM" id="SSF46689">
    <property type="entry name" value="Homeodomain-like"/>
    <property type="match status" value="1"/>
</dbReference>
<dbReference type="Pfam" id="PF00158">
    <property type="entry name" value="Sigma54_activat"/>
    <property type="match status" value="1"/>
</dbReference>
<dbReference type="Pfam" id="PF25601">
    <property type="entry name" value="AAA_lid_14"/>
    <property type="match status" value="1"/>
</dbReference>
<keyword evidence="5 16" id="KW-0597">Phosphoprotein</keyword>
<dbReference type="GO" id="GO:0005737">
    <property type="term" value="C:cytoplasm"/>
    <property type="evidence" value="ECO:0007669"/>
    <property type="project" value="UniProtKB-SubCell"/>
</dbReference>
<evidence type="ECO:0000256" key="16">
    <source>
        <dbReference type="PROSITE-ProRule" id="PRU00169"/>
    </source>
</evidence>
<protein>
    <recommendedName>
        <fullName evidence="2">DNA-binding transcriptional regulator NtrC</fullName>
    </recommendedName>
    <alternativeName>
        <fullName evidence="14">Nitrogen regulation protein NR(I)</fullName>
    </alternativeName>
    <alternativeName>
        <fullName evidence="15">Nitrogen regulator I</fullName>
    </alternativeName>
</protein>
<dbReference type="InterPro" id="IPR003593">
    <property type="entry name" value="AAA+_ATPase"/>
</dbReference>
<keyword evidence="10" id="KW-0238">DNA-binding</keyword>
<organism evidence="19 20">
    <name type="scientific">Halochromatium glycolicum</name>
    <dbReference type="NCBI Taxonomy" id="85075"/>
    <lineage>
        <taxon>Bacteria</taxon>
        <taxon>Pseudomonadati</taxon>
        <taxon>Pseudomonadota</taxon>
        <taxon>Gammaproteobacteria</taxon>
        <taxon>Chromatiales</taxon>
        <taxon>Chromatiaceae</taxon>
        <taxon>Halochromatium</taxon>
    </lineage>
</organism>
<evidence type="ECO:0000313" key="20">
    <source>
        <dbReference type="Proteomes" id="UP001296776"/>
    </source>
</evidence>
<dbReference type="PROSITE" id="PS00675">
    <property type="entry name" value="SIGMA54_INTERACT_1"/>
    <property type="match status" value="1"/>
</dbReference>
<evidence type="ECO:0000256" key="4">
    <source>
        <dbReference type="ARBA" id="ARBA00022491"/>
    </source>
</evidence>
<evidence type="ECO:0000256" key="9">
    <source>
        <dbReference type="ARBA" id="ARBA00023015"/>
    </source>
</evidence>
<dbReference type="Gene3D" id="1.10.8.60">
    <property type="match status" value="1"/>
</dbReference>
<comment type="subcellular location">
    <subcellularLocation>
        <location evidence="1">Cytoplasm</location>
    </subcellularLocation>
</comment>
<dbReference type="PANTHER" id="PTHR32071:SF95">
    <property type="entry name" value="DNA-BINDING TRANSCRIPTIONAL REGULATOR NTRC"/>
    <property type="match status" value="1"/>
</dbReference>
<dbReference type="Gene3D" id="1.10.10.60">
    <property type="entry name" value="Homeodomain-like"/>
    <property type="match status" value="1"/>
</dbReference>
<dbReference type="FunFam" id="3.40.50.300:FF:000006">
    <property type="entry name" value="DNA-binding transcriptional regulator NtrC"/>
    <property type="match status" value="1"/>
</dbReference>
<keyword evidence="12" id="KW-0804">Transcription</keyword>
<dbReference type="Pfam" id="PF00072">
    <property type="entry name" value="Response_reg"/>
    <property type="match status" value="1"/>
</dbReference>
<dbReference type="InterPro" id="IPR027417">
    <property type="entry name" value="P-loop_NTPase"/>
</dbReference>
<evidence type="ECO:0000256" key="8">
    <source>
        <dbReference type="ARBA" id="ARBA00023012"/>
    </source>
</evidence>
<dbReference type="InterPro" id="IPR001789">
    <property type="entry name" value="Sig_transdc_resp-reg_receiver"/>
</dbReference>
<evidence type="ECO:0000256" key="13">
    <source>
        <dbReference type="ARBA" id="ARBA00023231"/>
    </source>
</evidence>
<dbReference type="EMBL" id="NRSJ01000001">
    <property type="protein sequence ID" value="MBK1702991.1"/>
    <property type="molecule type" value="Genomic_DNA"/>
</dbReference>
<dbReference type="InterPro" id="IPR002078">
    <property type="entry name" value="Sigma_54_int"/>
</dbReference>
<evidence type="ECO:0000259" key="18">
    <source>
        <dbReference type="PROSITE" id="PS50110"/>
    </source>
</evidence>
<evidence type="ECO:0000256" key="5">
    <source>
        <dbReference type="ARBA" id="ARBA00022553"/>
    </source>
</evidence>
<dbReference type="Gene3D" id="3.40.50.2300">
    <property type="match status" value="1"/>
</dbReference>
<keyword evidence="9" id="KW-0805">Transcription regulation</keyword>
<dbReference type="InterPro" id="IPR002197">
    <property type="entry name" value="HTH_Fis"/>
</dbReference>
<reference evidence="19" key="2">
    <citation type="journal article" date="2020" name="Microorganisms">
        <title>Osmotic Adaptation and Compatible Solute Biosynthesis of Phototrophic Bacteria as Revealed from Genome Analyses.</title>
        <authorList>
            <person name="Imhoff J.F."/>
            <person name="Rahn T."/>
            <person name="Kunzel S."/>
            <person name="Keller A."/>
            <person name="Neulinger S.C."/>
        </authorList>
    </citation>
    <scope>NUCLEOTIDE SEQUENCE</scope>
    <source>
        <strain evidence="19">DSM 11080</strain>
    </source>
</reference>
<keyword evidence="3" id="KW-0963">Cytoplasm</keyword>
<evidence type="ECO:0000256" key="10">
    <source>
        <dbReference type="ARBA" id="ARBA00023125"/>
    </source>
</evidence>
<dbReference type="GO" id="GO:0005524">
    <property type="term" value="F:ATP binding"/>
    <property type="evidence" value="ECO:0007669"/>
    <property type="project" value="UniProtKB-KW"/>
</dbReference>
<dbReference type="InterPro" id="IPR025944">
    <property type="entry name" value="Sigma_54_int_dom_CS"/>
</dbReference>
<dbReference type="InterPro" id="IPR058031">
    <property type="entry name" value="AAA_lid_NorR"/>
</dbReference>
<dbReference type="GO" id="GO:0000160">
    <property type="term" value="P:phosphorelay signal transduction system"/>
    <property type="evidence" value="ECO:0007669"/>
    <property type="project" value="UniProtKB-KW"/>
</dbReference>
<dbReference type="SMART" id="SM00448">
    <property type="entry name" value="REC"/>
    <property type="match status" value="1"/>
</dbReference>
<dbReference type="PANTHER" id="PTHR32071">
    <property type="entry name" value="TRANSCRIPTIONAL REGULATORY PROTEIN"/>
    <property type="match status" value="1"/>
</dbReference>
<feature type="domain" description="Response regulatory" evidence="18">
    <location>
        <begin position="7"/>
        <end position="121"/>
    </location>
</feature>
<evidence type="ECO:0000256" key="1">
    <source>
        <dbReference type="ARBA" id="ARBA00004496"/>
    </source>
</evidence>
<evidence type="ECO:0000256" key="2">
    <source>
        <dbReference type="ARBA" id="ARBA00019059"/>
    </source>
</evidence>
<dbReference type="PROSITE" id="PS00688">
    <property type="entry name" value="SIGMA54_INTERACT_3"/>
    <property type="match status" value="1"/>
</dbReference>
<dbReference type="Gene3D" id="3.40.50.300">
    <property type="entry name" value="P-loop containing nucleotide triphosphate hydrolases"/>
    <property type="match status" value="1"/>
</dbReference>
<dbReference type="InterPro" id="IPR011006">
    <property type="entry name" value="CheY-like_superfamily"/>
</dbReference>
<dbReference type="SMART" id="SM00382">
    <property type="entry name" value="AAA"/>
    <property type="match status" value="1"/>
</dbReference>
<dbReference type="InterPro" id="IPR009057">
    <property type="entry name" value="Homeodomain-like_sf"/>
</dbReference>
<dbReference type="Proteomes" id="UP001296776">
    <property type="component" value="Unassembled WGS sequence"/>
</dbReference>
<evidence type="ECO:0000256" key="15">
    <source>
        <dbReference type="ARBA" id="ARBA00031910"/>
    </source>
</evidence>
<dbReference type="GO" id="GO:0006355">
    <property type="term" value="P:regulation of DNA-templated transcription"/>
    <property type="evidence" value="ECO:0007669"/>
    <property type="project" value="InterPro"/>
</dbReference>
<feature type="domain" description="Sigma-54 factor interaction" evidence="17">
    <location>
        <begin position="144"/>
        <end position="373"/>
    </location>
</feature>
<evidence type="ECO:0000256" key="14">
    <source>
        <dbReference type="ARBA" id="ARBA00029881"/>
    </source>
</evidence>
<dbReference type="PRINTS" id="PR01590">
    <property type="entry name" value="HTHFIS"/>
</dbReference>
<keyword evidence="8" id="KW-0902">Two-component regulatory system</keyword>
<dbReference type="CDD" id="cd00009">
    <property type="entry name" value="AAA"/>
    <property type="match status" value="1"/>
</dbReference>
<keyword evidence="11" id="KW-0010">Activator</keyword>
<gene>
    <name evidence="19" type="ORF">CKO40_00095</name>
</gene>
<accession>A0AAJ0U088</accession>
<dbReference type="GO" id="GO:0043565">
    <property type="term" value="F:sequence-specific DNA binding"/>
    <property type="evidence" value="ECO:0007669"/>
    <property type="project" value="InterPro"/>
</dbReference>
<evidence type="ECO:0000256" key="11">
    <source>
        <dbReference type="ARBA" id="ARBA00023159"/>
    </source>
</evidence>
<evidence type="ECO:0000259" key="17">
    <source>
        <dbReference type="PROSITE" id="PS50045"/>
    </source>
</evidence>
<evidence type="ECO:0000256" key="3">
    <source>
        <dbReference type="ARBA" id="ARBA00022490"/>
    </source>
</evidence>
<evidence type="ECO:0000256" key="6">
    <source>
        <dbReference type="ARBA" id="ARBA00022741"/>
    </source>
</evidence>
<evidence type="ECO:0000256" key="7">
    <source>
        <dbReference type="ARBA" id="ARBA00022840"/>
    </source>
</evidence>
<keyword evidence="13" id="KW-0535">Nitrogen fixation</keyword>
<proteinExistence type="predicted"/>
<dbReference type="InterPro" id="IPR025662">
    <property type="entry name" value="Sigma_54_int_dom_ATP-bd_1"/>
</dbReference>
<reference evidence="19" key="1">
    <citation type="submission" date="2017-08" db="EMBL/GenBank/DDBJ databases">
        <authorList>
            <person name="Imhoff J.F."/>
            <person name="Rahn T."/>
            <person name="Kuenzel S."/>
            <person name="Neulinger S.C."/>
        </authorList>
    </citation>
    <scope>NUCLEOTIDE SEQUENCE</scope>
    <source>
        <strain evidence="19">DSM 11080</strain>
    </source>
</reference>